<keyword evidence="3" id="KW-1185">Reference proteome</keyword>
<dbReference type="EMBL" id="JAEFBK010000013">
    <property type="protein sequence ID" value="KAG7532873.1"/>
    <property type="molecule type" value="Genomic_DNA"/>
</dbReference>
<gene>
    <name evidence="2" type="ORF">ISN45_Aa08g005180</name>
</gene>
<reference evidence="2 3" key="1">
    <citation type="submission" date="2020-12" db="EMBL/GenBank/DDBJ databases">
        <title>Concerted genomic and epigenomic changes stabilize Arabidopsis allopolyploids.</title>
        <authorList>
            <person name="Chen Z."/>
        </authorList>
    </citation>
    <scope>NUCLEOTIDE SEQUENCE [LARGE SCALE GENOMIC DNA]</scope>
    <source>
        <strain evidence="2">Allo738</strain>
        <tissue evidence="2">Leaf</tissue>
    </source>
</reference>
<protein>
    <submittedName>
        <fullName evidence="2">FBD domain</fullName>
    </submittedName>
</protein>
<accession>A0A8T1XED0</accession>
<dbReference type="AlphaFoldDB" id="A0A8T1XED0"/>
<dbReference type="InterPro" id="IPR006566">
    <property type="entry name" value="FBD"/>
</dbReference>
<evidence type="ECO:0000313" key="3">
    <source>
        <dbReference type="Proteomes" id="UP000694240"/>
    </source>
</evidence>
<dbReference type="SMART" id="SM00579">
    <property type="entry name" value="FBD"/>
    <property type="match status" value="1"/>
</dbReference>
<evidence type="ECO:0000259" key="1">
    <source>
        <dbReference type="SMART" id="SM00579"/>
    </source>
</evidence>
<dbReference type="InterPro" id="IPR055294">
    <property type="entry name" value="FBL60-like"/>
</dbReference>
<dbReference type="Proteomes" id="UP000694240">
    <property type="component" value="Chromosome 13"/>
</dbReference>
<dbReference type="PANTHER" id="PTHR31293:SF16">
    <property type="entry name" value="RNI-LIKE SUPERFAMILY PROTEIN"/>
    <property type="match status" value="1"/>
</dbReference>
<evidence type="ECO:0000313" key="2">
    <source>
        <dbReference type="EMBL" id="KAG7532873.1"/>
    </source>
</evidence>
<dbReference type="PANTHER" id="PTHR31293">
    <property type="entry name" value="RNI-LIKE SUPERFAMILY PROTEIN"/>
    <property type="match status" value="1"/>
</dbReference>
<sequence>MFTDFVDRVLGLQGNSTPNKFSLKCGPDVDPVCVIRWILTVLEHRISDLDLGVSIYPNDLPSKVFMNIFSYGSMQCPDPSLICHDSRGIQSQKYNQAKCVDVDGCLCKSSTESPTCLSSSPVKVLKILKFGEICDDKEIQMELVEHFLETMPKLEQMILYYDTPLDEDVIEVSKQLEMLPRVASANCKIQIISNNLSLSSSLSTSGLIFFENTFPV</sequence>
<proteinExistence type="predicted"/>
<organism evidence="2 3">
    <name type="scientific">Arabidopsis thaliana x Arabidopsis arenosa</name>
    <dbReference type="NCBI Taxonomy" id="1240361"/>
    <lineage>
        <taxon>Eukaryota</taxon>
        <taxon>Viridiplantae</taxon>
        <taxon>Streptophyta</taxon>
        <taxon>Embryophyta</taxon>
        <taxon>Tracheophyta</taxon>
        <taxon>Spermatophyta</taxon>
        <taxon>Magnoliopsida</taxon>
        <taxon>eudicotyledons</taxon>
        <taxon>Gunneridae</taxon>
        <taxon>Pentapetalae</taxon>
        <taxon>rosids</taxon>
        <taxon>malvids</taxon>
        <taxon>Brassicales</taxon>
        <taxon>Brassicaceae</taxon>
        <taxon>Camelineae</taxon>
        <taxon>Arabidopsis</taxon>
    </lineage>
</organism>
<feature type="domain" description="FBD" evidence="1">
    <location>
        <begin position="115"/>
        <end position="192"/>
    </location>
</feature>
<comment type="caution">
    <text evidence="2">The sequence shown here is derived from an EMBL/GenBank/DDBJ whole genome shotgun (WGS) entry which is preliminary data.</text>
</comment>
<name>A0A8T1XED0_9BRAS</name>